<dbReference type="Pfam" id="PF00072">
    <property type="entry name" value="Response_reg"/>
    <property type="match status" value="1"/>
</dbReference>
<evidence type="ECO:0000259" key="9">
    <source>
        <dbReference type="PROSITE" id="PS51755"/>
    </source>
</evidence>
<evidence type="ECO:0000256" key="7">
    <source>
        <dbReference type="PROSITE-ProRule" id="PRU01091"/>
    </source>
</evidence>
<evidence type="ECO:0000256" key="1">
    <source>
        <dbReference type="ARBA" id="ARBA00022553"/>
    </source>
</evidence>
<keyword evidence="1 6" id="KW-0597">Phosphoprotein</keyword>
<dbReference type="Pfam" id="PF00486">
    <property type="entry name" value="Trans_reg_C"/>
    <property type="match status" value="1"/>
</dbReference>
<dbReference type="InterPro" id="IPR001789">
    <property type="entry name" value="Sig_transdc_resp-reg_receiver"/>
</dbReference>
<dbReference type="InterPro" id="IPR016032">
    <property type="entry name" value="Sig_transdc_resp-reg_C-effctor"/>
</dbReference>
<organism evidence="10 11">
    <name type="scientific">Desulfobotulus pelophilus</name>
    <dbReference type="NCBI Taxonomy" id="2823377"/>
    <lineage>
        <taxon>Bacteria</taxon>
        <taxon>Pseudomonadati</taxon>
        <taxon>Thermodesulfobacteriota</taxon>
        <taxon>Desulfobacteria</taxon>
        <taxon>Desulfobacterales</taxon>
        <taxon>Desulfobacteraceae</taxon>
        <taxon>Desulfobotulus</taxon>
    </lineage>
</organism>
<dbReference type="Gene3D" id="6.10.250.690">
    <property type="match status" value="1"/>
</dbReference>
<dbReference type="RefSeq" id="WP_265423336.1">
    <property type="nucleotide sequence ID" value="NZ_JAPFPW010000001.1"/>
</dbReference>
<dbReference type="InterPro" id="IPR001867">
    <property type="entry name" value="OmpR/PhoB-type_DNA-bd"/>
</dbReference>
<feature type="DNA-binding region" description="OmpR/PhoB-type" evidence="7">
    <location>
        <begin position="136"/>
        <end position="232"/>
    </location>
</feature>
<dbReference type="CDD" id="cd00383">
    <property type="entry name" value="trans_reg_C"/>
    <property type="match status" value="1"/>
</dbReference>
<evidence type="ECO:0000256" key="3">
    <source>
        <dbReference type="ARBA" id="ARBA00023015"/>
    </source>
</evidence>
<dbReference type="EMBL" id="JAPFPW010000001">
    <property type="protein sequence ID" value="MCW7752469.1"/>
    <property type="molecule type" value="Genomic_DNA"/>
</dbReference>
<dbReference type="Proteomes" id="UP001209681">
    <property type="component" value="Unassembled WGS sequence"/>
</dbReference>
<dbReference type="SUPFAM" id="SSF52172">
    <property type="entry name" value="CheY-like"/>
    <property type="match status" value="1"/>
</dbReference>
<evidence type="ECO:0000256" key="5">
    <source>
        <dbReference type="ARBA" id="ARBA00023163"/>
    </source>
</evidence>
<keyword evidence="2" id="KW-0902">Two-component regulatory system</keyword>
<gene>
    <name evidence="10" type="ORF">OOT00_00555</name>
</gene>
<dbReference type="Gene3D" id="1.10.10.10">
    <property type="entry name" value="Winged helix-like DNA-binding domain superfamily/Winged helix DNA-binding domain"/>
    <property type="match status" value="1"/>
</dbReference>
<sequence length="232" mass="26277">MARETILVVDDEEDIVELIRYHLSREGYQVQMARSGEDALRLIQNQPPDLVVLDLMLPGLDGLEVTRRVRRQARGGSLPIVMLTAKGEEADVVTGLELGADDYVAKPFSPRILLARIRSVLRRQQVPWVDQQGEAEPPLEMGGLVIHPGRHEVLADGEALVLTWSEFQILYFLARRPGWVFTRTQIVDAIHGDDYPVTDRSVDVQIVGLRKKLRSYGKRIETVRGVGYRFKE</sequence>
<evidence type="ECO:0000259" key="8">
    <source>
        <dbReference type="PROSITE" id="PS50110"/>
    </source>
</evidence>
<keyword evidence="4 7" id="KW-0238">DNA-binding</keyword>
<dbReference type="SUPFAM" id="SSF46894">
    <property type="entry name" value="C-terminal effector domain of the bipartite response regulators"/>
    <property type="match status" value="1"/>
</dbReference>
<reference evidence="10 11" key="1">
    <citation type="submission" date="2022-11" db="EMBL/GenBank/DDBJ databases">
        <title>Desulfobotulus tamanensis H1 sp. nov. - anaerobic, alkaliphilic, sulphate reducing bacterium isolated from terrestrial mud volcano.</title>
        <authorList>
            <person name="Frolova A."/>
            <person name="Merkel A.Y."/>
            <person name="Slobodkin A.I."/>
        </authorList>
    </citation>
    <scope>NUCLEOTIDE SEQUENCE [LARGE SCALE GENOMIC DNA]</scope>
    <source>
        <strain evidence="10 11">H1</strain>
    </source>
</reference>
<evidence type="ECO:0000313" key="11">
    <source>
        <dbReference type="Proteomes" id="UP001209681"/>
    </source>
</evidence>
<dbReference type="PROSITE" id="PS50110">
    <property type="entry name" value="RESPONSE_REGULATORY"/>
    <property type="match status" value="1"/>
</dbReference>
<comment type="caution">
    <text evidence="10">The sequence shown here is derived from an EMBL/GenBank/DDBJ whole genome shotgun (WGS) entry which is preliminary data.</text>
</comment>
<keyword evidence="11" id="KW-1185">Reference proteome</keyword>
<dbReference type="PROSITE" id="PS51755">
    <property type="entry name" value="OMPR_PHOB"/>
    <property type="match status" value="1"/>
</dbReference>
<feature type="domain" description="Response regulatory" evidence="8">
    <location>
        <begin position="5"/>
        <end position="121"/>
    </location>
</feature>
<proteinExistence type="predicted"/>
<dbReference type="PANTHER" id="PTHR48111">
    <property type="entry name" value="REGULATOR OF RPOS"/>
    <property type="match status" value="1"/>
</dbReference>
<feature type="domain" description="OmpR/PhoB-type" evidence="9">
    <location>
        <begin position="136"/>
        <end position="232"/>
    </location>
</feature>
<evidence type="ECO:0000256" key="6">
    <source>
        <dbReference type="PROSITE-ProRule" id="PRU00169"/>
    </source>
</evidence>
<dbReference type="PANTHER" id="PTHR48111:SF1">
    <property type="entry name" value="TWO-COMPONENT RESPONSE REGULATOR ORR33"/>
    <property type="match status" value="1"/>
</dbReference>
<name>A0ABT3N4U1_9BACT</name>
<dbReference type="InterPro" id="IPR036388">
    <property type="entry name" value="WH-like_DNA-bd_sf"/>
</dbReference>
<evidence type="ECO:0000313" key="10">
    <source>
        <dbReference type="EMBL" id="MCW7752469.1"/>
    </source>
</evidence>
<feature type="modified residue" description="4-aspartylphosphate" evidence="6">
    <location>
        <position position="54"/>
    </location>
</feature>
<dbReference type="SMART" id="SM00448">
    <property type="entry name" value="REC"/>
    <property type="match status" value="1"/>
</dbReference>
<evidence type="ECO:0000256" key="2">
    <source>
        <dbReference type="ARBA" id="ARBA00023012"/>
    </source>
</evidence>
<dbReference type="InterPro" id="IPR011006">
    <property type="entry name" value="CheY-like_superfamily"/>
</dbReference>
<keyword evidence="3" id="KW-0805">Transcription regulation</keyword>
<evidence type="ECO:0000256" key="4">
    <source>
        <dbReference type="ARBA" id="ARBA00023125"/>
    </source>
</evidence>
<dbReference type="SMART" id="SM00862">
    <property type="entry name" value="Trans_reg_C"/>
    <property type="match status" value="1"/>
</dbReference>
<accession>A0ABT3N4U1</accession>
<keyword evidence="5" id="KW-0804">Transcription</keyword>
<dbReference type="Gene3D" id="3.40.50.2300">
    <property type="match status" value="1"/>
</dbReference>
<dbReference type="InterPro" id="IPR039420">
    <property type="entry name" value="WalR-like"/>
</dbReference>
<protein>
    <submittedName>
        <fullName evidence="10">Response regulator transcription factor</fullName>
    </submittedName>
</protein>